<sequence>MALCPSRGVLHQICPIHHERLVEISFCTTLCCEMCELFLIGEGAEAEDSRVNKPQSNKVIIRQRLADLERPGQSKAAVMWGLALAHVTVTQSGSSCCQGIEGWRDERLTTEAEFKERKQREVPQTSGTSKADFIRSPLLGVQTNETPLSSH</sequence>
<name>A0A9N7UXK2_PLEPL</name>
<reference evidence="2" key="1">
    <citation type="submission" date="2020-03" db="EMBL/GenBank/DDBJ databases">
        <authorList>
            <person name="Weist P."/>
        </authorList>
    </citation>
    <scope>NUCLEOTIDE SEQUENCE</scope>
</reference>
<evidence type="ECO:0000313" key="2">
    <source>
        <dbReference type="EMBL" id="CAB1438496.1"/>
    </source>
</evidence>
<feature type="compositionally biased region" description="Polar residues" evidence="1">
    <location>
        <begin position="141"/>
        <end position="151"/>
    </location>
</feature>
<comment type="caution">
    <text evidence="2">The sequence shown here is derived from an EMBL/GenBank/DDBJ whole genome shotgun (WGS) entry which is preliminary data.</text>
</comment>
<dbReference type="Proteomes" id="UP001153269">
    <property type="component" value="Unassembled WGS sequence"/>
</dbReference>
<organism evidence="2 3">
    <name type="scientific">Pleuronectes platessa</name>
    <name type="common">European plaice</name>
    <dbReference type="NCBI Taxonomy" id="8262"/>
    <lineage>
        <taxon>Eukaryota</taxon>
        <taxon>Metazoa</taxon>
        <taxon>Chordata</taxon>
        <taxon>Craniata</taxon>
        <taxon>Vertebrata</taxon>
        <taxon>Euteleostomi</taxon>
        <taxon>Actinopterygii</taxon>
        <taxon>Neopterygii</taxon>
        <taxon>Teleostei</taxon>
        <taxon>Neoteleostei</taxon>
        <taxon>Acanthomorphata</taxon>
        <taxon>Carangaria</taxon>
        <taxon>Pleuronectiformes</taxon>
        <taxon>Pleuronectoidei</taxon>
        <taxon>Pleuronectidae</taxon>
        <taxon>Pleuronectes</taxon>
    </lineage>
</organism>
<keyword evidence="3" id="KW-1185">Reference proteome</keyword>
<dbReference type="AlphaFoldDB" id="A0A9N7UXK2"/>
<accession>A0A9N7UXK2</accession>
<proteinExistence type="predicted"/>
<dbReference type="EMBL" id="CADEAL010002168">
    <property type="protein sequence ID" value="CAB1438496.1"/>
    <property type="molecule type" value="Genomic_DNA"/>
</dbReference>
<feature type="region of interest" description="Disordered" evidence="1">
    <location>
        <begin position="114"/>
        <end position="151"/>
    </location>
</feature>
<evidence type="ECO:0000313" key="3">
    <source>
        <dbReference type="Proteomes" id="UP001153269"/>
    </source>
</evidence>
<protein>
    <submittedName>
        <fullName evidence="2">Uncharacterized protein</fullName>
    </submittedName>
</protein>
<evidence type="ECO:0000256" key="1">
    <source>
        <dbReference type="SAM" id="MobiDB-lite"/>
    </source>
</evidence>
<gene>
    <name evidence="2" type="ORF">PLEPLA_LOCUS26415</name>
</gene>